<comment type="caution">
    <text evidence="1">The sequence shown here is derived from an EMBL/GenBank/DDBJ whole genome shotgun (WGS) entry which is preliminary data.</text>
</comment>
<sequence>MRFLTLQSQRSFTALPTRHTRIVEDFVFRELRLFWIPFPTLIIPVSCKDSSEVEAKGKILEAWWPENQSVQIKGARAGLPLPLSAIDSAKVP</sequence>
<dbReference type="AlphaFoldDB" id="A0A834U0V8"/>
<protein>
    <submittedName>
        <fullName evidence="1">Uncharacterized protein</fullName>
    </submittedName>
</protein>
<dbReference type="EMBL" id="JAAIUW010000006">
    <property type="protein sequence ID" value="KAF7827489.1"/>
    <property type="molecule type" value="Genomic_DNA"/>
</dbReference>
<keyword evidence="2" id="KW-1185">Reference proteome</keyword>
<evidence type="ECO:0000313" key="1">
    <source>
        <dbReference type="EMBL" id="KAF7827489.1"/>
    </source>
</evidence>
<gene>
    <name evidence="1" type="ORF">G2W53_018653</name>
</gene>
<name>A0A834U0V8_9FABA</name>
<proteinExistence type="predicted"/>
<reference evidence="1" key="1">
    <citation type="submission" date="2020-09" db="EMBL/GenBank/DDBJ databases">
        <title>Genome-Enabled Discovery of Anthraquinone Biosynthesis in Senna tora.</title>
        <authorList>
            <person name="Kang S.-H."/>
            <person name="Pandey R.P."/>
            <person name="Lee C.-M."/>
            <person name="Sim J.-S."/>
            <person name="Jeong J.-T."/>
            <person name="Choi B.-S."/>
            <person name="Jung M."/>
            <person name="Ginzburg D."/>
            <person name="Zhao K."/>
            <person name="Won S.Y."/>
            <person name="Oh T.-J."/>
            <person name="Yu Y."/>
            <person name="Kim N.-H."/>
            <person name="Lee O.R."/>
            <person name="Lee T.-H."/>
            <person name="Bashyal P."/>
            <person name="Kim T.-S."/>
            <person name="Lee W.-H."/>
            <person name="Kawkins C."/>
            <person name="Kim C.-K."/>
            <person name="Kim J.S."/>
            <person name="Ahn B.O."/>
            <person name="Rhee S.Y."/>
            <person name="Sohng J.K."/>
        </authorList>
    </citation>
    <scope>NUCLEOTIDE SEQUENCE</scope>
    <source>
        <tissue evidence="1">Leaf</tissue>
    </source>
</reference>
<accession>A0A834U0V8</accession>
<organism evidence="1 2">
    <name type="scientific">Senna tora</name>
    <dbReference type="NCBI Taxonomy" id="362788"/>
    <lineage>
        <taxon>Eukaryota</taxon>
        <taxon>Viridiplantae</taxon>
        <taxon>Streptophyta</taxon>
        <taxon>Embryophyta</taxon>
        <taxon>Tracheophyta</taxon>
        <taxon>Spermatophyta</taxon>
        <taxon>Magnoliopsida</taxon>
        <taxon>eudicotyledons</taxon>
        <taxon>Gunneridae</taxon>
        <taxon>Pentapetalae</taxon>
        <taxon>rosids</taxon>
        <taxon>fabids</taxon>
        <taxon>Fabales</taxon>
        <taxon>Fabaceae</taxon>
        <taxon>Caesalpinioideae</taxon>
        <taxon>Cassia clade</taxon>
        <taxon>Senna</taxon>
    </lineage>
</organism>
<dbReference type="Proteomes" id="UP000634136">
    <property type="component" value="Unassembled WGS sequence"/>
</dbReference>
<evidence type="ECO:0000313" key="2">
    <source>
        <dbReference type="Proteomes" id="UP000634136"/>
    </source>
</evidence>